<evidence type="ECO:0000259" key="5">
    <source>
        <dbReference type="PROSITE" id="PS51700"/>
    </source>
</evidence>
<dbReference type="AlphaFoldDB" id="A0A8J2VPH7"/>
<protein>
    <recommendedName>
        <fullName evidence="2">separase</fullName>
        <ecNumber evidence="2">3.4.22.49</ecNumber>
    </recommendedName>
</protein>
<evidence type="ECO:0000256" key="1">
    <source>
        <dbReference type="ARBA" id="ARBA00000451"/>
    </source>
</evidence>
<proteinExistence type="predicted"/>
<dbReference type="EMBL" id="CAKASE010000043">
    <property type="protein sequence ID" value="CAG9559334.1"/>
    <property type="molecule type" value="Genomic_DNA"/>
</dbReference>
<keyword evidence="7" id="KW-1185">Reference proteome</keyword>
<evidence type="ECO:0000256" key="3">
    <source>
        <dbReference type="ARBA" id="ARBA00022801"/>
    </source>
</evidence>
<accession>A0A8J2VPH7</accession>
<comment type="catalytic activity">
    <reaction evidence="1">
        <text>All bonds known to be hydrolyzed by this endopeptidase have arginine in P1 and an acidic residue in P4. P6 is often occupied by an acidic residue or by a hydroxy-amino-acid residue, the phosphorylation of which enhances cleavage.</text>
        <dbReference type="EC" id="3.4.22.49"/>
    </reaction>
</comment>
<dbReference type="EC" id="3.4.22.49" evidence="2"/>
<dbReference type="OrthoDB" id="10255632at2759"/>
<feature type="domain" description="Peptidase C50" evidence="5">
    <location>
        <begin position="474"/>
        <end position="571"/>
    </location>
</feature>
<evidence type="ECO:0000256" key="2">
    <source>
        <dbReference type="ARBA" id="ARBA00012489"/>
    </source>
</evidence>
<reference evidence="6" key="1">
    <citation type="submission" date="2021-09" db="EMBL/GenBank/DDBJ databases">
        <authorList>
            <person name="Martin H S."/>
        </authorList>
    </citation>
    <scope>NUCLEOTIDE SEQUENCE</scope>
</reference>
<dbReference type="InterPro" id="IPR005314">
    <property type="entry name" value="Peptidase_C50"/>
</dbReference>
<dbReference type="PANTHER" id="PTHR12792:SF0">
    <property type="entry name" value="SEPARIN"/>
    <property type="match status" value="1"/>
</dbReference>
<sequence>MEDYDIFTNEIDFAKPVHKNILNKYVNDVPKTPSGPNYASGRKLLGQECFADGKENECAFHFSESASPSSRTRAVYRDEQLKSADNKLNKITDYIKPVKNIVDKNPITKEDNAVLDLLNNNMDVTVLDKYNTKEEIPFHKQYMRFSSDNNVDNFLKILKELPKEWTIIQLTAPYNPNENLKPLTDYRTEITSMYITVLSNKYCDSPLTIEVPANVTKEGEKPLFEELYSLLEENYRTIDNAQYLNNKNLVQNYWSKREDIDLRMKSIVNVMDKEWLGGFSSLLTGRLLDDQKHDRIVSLVNKAINDWGFVRLTAKQKMLLYNLIESSALLPSQQIKSCIRKILTEHGNTDDIRKTLRIDCDNCSSEFRLASELCLKCLSHCFKAIHHFRLVDGIKAFSQVATQVKEDNEWASLKKANRQPVILIVDEMLDTFPWETLPILNQHPVTRIENIHFLYSLYKTHENKIINGYYTTSTNVGRYIINPEKNLERMELRMKSFVKYWCKSWTGHAGEKPTAEEYLKCLTEAEVFLYCGHGDGRQLASSSSQIESASCGAVCILSGCGSLRLVREGSRTPATAAHHHLRLAGCPMVIGMLWEVTDLEVDKMVTKMLSLFVPSKAPCDWKYVKKNQWSQGIIDFPAPPTSPQIVCHDVLLAASKSRLATNYIMISSSLVIRGLEWSLCMENKRWSSSTYEHIPRKAALVAAGR</sequence>
<dbReference type="GO" id="GO:0004197">
    <property type="term" value="F:cysteine-type endopeptidase activity"/>
    <property type="evidence" value="ECO:0007669"/>
    <property type="project" value="InterPro"/>
</dbReference>
<organism evidence="6 7">
    <name type="scientific">Danaus chrysippus</name>
    <name type="common">African queen</name>
    <dbReference type="NCBI Taxonomy" id="151541"/>
    <lineage>
        <taxon>Eukaryota</taxon>
        <taxon>Metazoa</taxon>
        <taxon>Ecdysozoa</taxon>
        <taxon>Arthropoda</taxon>
        <taxon>Hexapoda</taxon>
        <taxon>Insecta</taxon>
        <taxon>Pterygota</taxon>
        <taxon>Neoptera</taxon>
        <taxon>Endopterygota</taxon>
        <taxon>Lepidoptera</taxon>
        <taxon>Glossata</taxon>
        <taxon>Ditrysia</taxon>
        <taxon>Papilionoidea</taxon>
        <taxon>Nymphalidae</taxon>
        <taxon>Danainae</taxon>
        <taxon>Danaini</taxon>
        <taxon>Danaina</taxon>
        <taxon>Danaus</taxon>
        <taxon>Anosia</taxon>
    </lineage>
</organism>
<dbReference type="GO" id="GO:0005634">
    <property type="term" value="C:nucleus"/>
    <property type="evidence" value="ECO:0007669"/>
    <property type="project" value="InterPro"/>
</dbReference>
<dbReference type="Pfam" id="PF03568">
    <property type="entry name" value="Separin_C"/>
    <property type="match status" value="1"/>
</dbReference>
<gene>
    <name evidence="6" type="ORF">DCHRY22_LOCUS1214</name>
</gene>
<dbReference type="InterPro" id="IPR030397">
    <property type="entry name" value="SEPARIN_core_dom"/>
</dbReference>
<dbReference type="GO" id="GO:0006508">
    <property type="term" value="P:proteolysis"/>
    <property type="evidence" value="ECO:0007669"/>
    <property type="project" value="InterPro"/>
</dbReference>
<keyword evidence="3" id="KW-0378">Hydrolase</keyword>
<evidence type="ECO:0000313" key="6">
    <source>
        <dbReference type="EMBL" id="CAG9559334.1"/>
    </source>
</evidence>
<evidence type="ECO:0000313" key="7">
    <source>
        <dbReference type="Proteomes" id="UP000789524"/>
    </source>
</evidence>
<dbReference type="GO" id="GO:0005737">
    <property type="term" value="C:cytoplasm"/>
    <property type="evidence" value="ECO:0007669"/>
    <property type="project" value="TreeGrafter"/>
</dbReference>
<name>A0A8J2VPH7_9NEOP</name>
<dbReference type="Proteomes" id="UP000789524">
    <property type="component" value="Unassembled WGS sequence"/>
</dbReference>
<evidence type="ECO:0000256" key="4">
    <source>
        <dbReference type="ARBA" id="ARBA00022829"/>
    </source>
</evidence>
<dbReference type="PROSITE" id="PS51700">
    <property type="entry name" value="SEPARIN"/>
    <property type="match status" value="1"/>
</dbReference>
<comment type="caution">
    <text evidence="6">The sequence shown here is derived from an EMBL/GenBank/DDBJ whole genome shotgun (WGS) entry which is preliminary data.</text>
</comment>
<keyword evidence="4" id="KW-0159">Chromosome partition</keyword>
<dbReference type="PANTHER" id="PTHR12792">
    <property type="entry name" value="EXTRA SPINDLE POLES 1-RELATED"/>
    <property type="match status" value="1"/>
</dbReference>
<dbReference type="GO" id="GO:0072686">
    <property type="term" value="C:mitotic spindle"/>
    <property type="evidence" value="ECO:0007669"/>
    <property type="project" value="TreeGrafter"/>
</dbReference>
<dbReference type="GO" id="GO:0051307">
    <property type="term" value="P:meiotic chromosome separation"/>
    <property type="evidence" value="ECO:0007669"/>
    <property type="project" value="TreeGrafter"/>
</dbReference>